<proteinExistence type="predicted"/>
<dbReference type="EMBL" id="CAUYUJ010007224">
    <property type="protein sequence ID" value="CAK0819982.1"/>
    <property type="molecule type" value="Genomic_DNA"/>
</dbReference>
<evidence type="ECO:0000256" key="1">
    <source>
        <dbReference type="SAM" id="MobiDB-lite"/>
    </source>
</evidence>
<accession>A0ABN9RLF7</accession>
<reference evidence="3" key="1">
    <citation type="submission" date="2023-10" db="EMBL/GenBank/DDBJ databases">
        <authorList>
            <person name="Chen Y."/>
            <person name="Shah S."/>
            <person name="Dougan E. K."/>
            <person name="Thang M."/>
            <person name="Chan C."/>
        </authorList>
    </citation>
    <scope>NUCLEOTIDE SEQUENCE [LARGE SCALE GENOMIC DNA]</scope>
</reference>
<organism evidence="3 4">
    <name type="scientific">Prorocentrum cordatum</name>
    <dbReference type="NCBI Taxonomy" id="2364126"/>
    <lineage>
        <taxon>Eukaryota</taxon>
        <taxon>Sar</taxon>
        <taxon>Alveolata</taxon>
        <taxon>Dinophyceae</taxon>
        <taxon>Prorocentrales</taxon>
        <taxon>Prorocentraceae</taxon>
        <taxon>Prorocentrum</taxon>
    </lineage>
</organism>
<feature type="region of interest" description="Disordered" evidence="1">
    <location>
        <begin position="554"/>
        <end position="573"/>
    </location>
</feature>
<evidence type="ECO:0000313" key="4">
    <source>
        <dbReference type="Proteomes" id="UP001189429"/>
    </source>
</evidence>
<dbReference type="Proteomes" id="UP001189429">
    <property type="component" value="Unassembled WGS sequence"/>
</dbReference>
<dbReference type="Gene3D" id="3.10.110.10">
    <property type="entry name" value="Ubiquitin Conjugating Enzyme"/>
    <property type="match status" value="1"/>
</dbReference>
<feature type="compositionally biased region" description="Basic and acidic residues" evidence="1">
    <location>
        <begin position="444"/>
        <end position="453"/>
    </location>
</feature>
<dbReference type="SUPFAM" id="SSF63825">
    <property type="entry name" value="YWTD domain"/>
    <property type="match status" value="1"/>
</dbReference>
<dbReference type="InterPro" id="IPR016135">
    <property type="entry name" value="UBQ-conjugating_enzyme/RWD"/>
</dbReference>
<dbReference type="InterPro" id="IPR011042">
    <property type="entry name" value="6-blade_b-propeller_TolB-like"/>
</dbReference>
<protein>
    <recommendedName>
        <fullName evidence="2">UBC core domain-containing protein</fullName>
    </recommendedName>
</protein>
<feature type="region of interest" description="Disordered" evidence="1">
    <location>
        <begin position="428"/>
        <end position="460"/>
    </location>
</feature>
<sequence length="715" mass="76943">MAAFRAGAGGVGMSQGMGTAAATKRIQRELKEIHTTPSRHWTAAPVGDDLFEWQFAVRGPPGTDFEGGIYTGRIVLPAGRARVWRGRLRLKTTPRGAPAGQLVAGSEGGRQALVAGSEGHEDLAGKAKVQKRTLEPDIDDEPLSVLVKPLLAQVQNFYDWIDAGPRRSDGWRARESEARLAAKSAAAIADRGRARDEQHGRRVSARIQRGVGPQLCIPDDTDGRAEAVRHQPQWPGEAAKYKYGYDRCGAKARTPEDLSSGFCRGQPKAVEDAHPTYQLMISAALLRDEYTGVPSNENSRTRRNNMRKGKDPVKLQFWGDPVRVVRETDPLEQRLSGDLGARAVHTVGSALEANLAEVHDDCDVLEEPDGSDELEMSTGCGGVASFGELMGPGCALSVAPVCRRYCVGDLYAVKGHWLADICATEMRPPWDAPGGRRRGRARARSADRPRRLPDGPPGGAARLAPQTLLEGGALLHPQGVAVDQKHKRLVVADPDNQTIWSYRLEVDGGRLHAVTPPDRVVRGLESRWVAVDTNGNVLFSDEAESQIWRIAWAPPEQRRSGEQGGEASRFGTSSGVVVKASEVPLPEPREEESVVVLGKNAQKCYGVCLALNNVFYTDSSHNLYGVKKSGGDVAVVSSGLSKPRGCAYDKDGSVYVADRGAGAVYYFPGNMVVLGSSDLVKAFDLDDAFGLTFLAHSESSSVGETVSSAFGVVFG</sequence>
<evidence type="ECO:0000259" key="2">
    <source>
        <dbReference type="PROSITE" id="PS50127"/>
    </source>
</evidence>
<evidence type="ECO:0000313" key="3">
    <source>
        <dbReference type="EMBL" id="CAK0819982.1"/>
    </source>
</evidence>
<dbReference type="InterPro" id="IPR000608">
    <property type="entry name" value="UBC"/>
</dbReference>
<feature type="region of interest" description="Disordered" evidence="1">
    <location>
        <begin position="292"/>
        <end position="312"/>
    </location>
</feature>
<gene>
    <name evidence="3" type="ORF">PCOR1329_LOCUS21815</name>
</gene>
<name>A0ABN9RLF7_9DINO</name>
<feature type="region of interest" description="Disordered" evidence="1">
    <location>
        <begin position="1"/>
        <end position="22"/>
    </location>
</feature>
<comment type="caution">
    <text evidence="3">The sequence shown here is derived from an EMBL/GenBank/DDBJ whole genome shotgun (WGS) entry which is preliminary data.</text>
</comment>
<keyword evidence="4" id="KW-1185">Reference proteome</keyword>
<feature type="domain" description="UBC core" evidence="2">
    <location>
        <begin position="21"/>
        <end position="77"/>
    </location>
</feature>
<dbReference type="SUPFAM" id="SSF54495">
    <property type="entry name" value="UBC-like"/>
    <property type="match status" value="1"/>
</dbReference>
<dbReference type="PROSITE" id="PS50127">
    <property type="entry name" value="UBC_2"/>
    <property type="match status" value="1"/>
</dbReference>
<dbReference type="Gene3D" id="2.120.10.30">
    <property type="entry name" value="TolB, C-terminal domain"/>
    <property type="match status" value="2"/>
</dbReference>